<dbReference type="GO" id="GO:0016616">
    <property type="term" value="F:oxidoreductase activity, acting on the CH-OH group of donors, NAD or NADP as acceptor"/>
    <property type="evidence" value="ECO:0007669"/>
    <property type="project" value="UniProtKB-ARBA"/>
</dbReference>
<feature type="site" description="Lowers pKa of active site Tyr" evidence="6">
    <location>
        <position position="78"/>
    </location>
</feature>
<name>A0A9D1DB32_9FIRM</name>
<gene>
    <name evidence="8" type="ORF">IAB90_00545</name>
</gene>
<evidence type="ECO:0000256" key="2">
    <source>
        <dbReference type="ARBA" id="ARBA00022857"/>
    </source>
</evidence>
<dbReference type="PIRSF" id="PIRSF000097">
    <property type="entry name" value="AKR"/>
    <property type="match status" value="1"/>
</dbReference>
<protein>
    <submittedName>
        <fullName evidence="8">Aldo/keto reductase</fullName>
    </submittedName>
</protein>
<dbReference type="PROSITE" id="PS00062">
    <property type="entry name" value="ALDOKETO_REDUCTASE_2"/>
    <property type="match status" value="1"/>
</dbReference>
<dbReference type="InterPro" id="IPR023210">
    <property type="entry name" value="NADP_OxRdtase_dom"/>
</dbReference>
<reference evidence="8" key="2">
    <citation type="journal article" date="2021" name="PeerJ">
        <title>Extensive microbial diversity within the chicken gut microbiome revealed by metagenomics and culture.</title>
        <authorList>
            <person name="Gilroy R."/>
            <person name="Ravi A."/>
            <person name="Getino M."/>
            <person name="Pursley I."/>
            <person name="Horton D.L."/>
            <person name="Alikhan N.F."/>
            <person name="Baker D."/>
            <person name="Gharbi K."/>
            <person name="Hall N."/>
            <person name="Watson M."/>
            <person name="Adriaenssens E.M."/>
            <person name="Foster-Nyarko E."/>
            <person name="Jarju S."/>
            <person name="Secka A."/>
            <person name="Antonio M."/>
            <person name="Oren A."/>
            <person name="Chaudhuri R.R."/>
            <person name="La Ragione R."/>
            <person name="Hildebrand F."/>
            <person name="Pallen M.J."/>
        </authorList>
    </citation>
    <scope>NUCLEOTIDE SEQUENCE</scope>
    <source>
        <strain evidence="8">ChiW25-3613</strain>
    </source>
</reference>
<organism evidence="8 9">
    <name type="scientific">Candidatus Coproplasma stercoripullorum</name>
    <dbReference type="NCBI Taxonomy" id="2840751"/>
    <lineage>
        <taxon>Bacteria</taxon>
        <taxon>Bacillati</taxon>
        <taxon>Bacillota</taxon>
        <taxon>Clostridia</taxon>
        <taxon>Eubacteriales</taxon>
        <taxon>Candidatus Coproplasma</taxon>
    </lineage>
</organism>
<dbReference type="PANTHER" id="PTHR43827:SF3">
    <property type="entry name" value="NADP-DEPENDENT OXIDOREDUCTASE DOMAIN-CONTAINING PROTEIN"/>
    <property type="match status" value="1"/>
</dbReference>
<proteinExistence type="inferred from homology"/>
<comment type="similarity">
    <text evidence="1">Belongs to the aldo/keto reductase family.</text>
</comment>
<dbReference type="FunFam" id="3.20.20.100:FF:000015">
    <property type="entry name" value="Oxidoreductase, aldo/keto reductase family"/>
    <property type="match status" value="1"/>
</dbReference>
<dbReference type="Proteomes" id="UP000824179">
    <property type="component" value="Unassembled WGS sequence"/>
</dbReference>
<comment type="caution">
    <text evidence="8">The sequence shown here is derived from an EMBL/GenBank/DDBJ whole genome shotgun (WGS) entry which is preliminary data.</text>
</comment>
<dbReference type="SUPFAM" id="SSF51430">
    <property type="entry name" value="NAD(P)-linked oxidoreductase"/>
    <property type="match status" value="1"/>
</dbReference>
<dbReference type="PRINTS" id="PR00069">
    <property type="entry name" value="ALDKETRDTASE"/>
</dbReference>
<evidence type="ECO:0000313" key="8">
    <source>
        <dbReference type="EMBL" id="HIR38849.1"/>
    </source>
</evidence>
<keyword evidence="2" id="KW-0521">NADP</keyword>
<dbReference type="AlphaFoldDB" id="A0A9D1DB32"/>
<dbReference type="PROSITE" id="PS00063">
    <property type="entry name" value="ALDOKETO_REDUCTASE_3"/>
    <property type="match status" value="1"/>
</dbReference>
<keyword evidence="3" id="KW-0560">Oxidoreductase</keyword>
<feature type="binding site" evidence="5">
    <location>
        <position position="111"/>
    </location>
    <ligand>
        <name>substrate</name>
    </ligand>
</feature>
<dbReference type="Pfam" id="PF00248">
    <property type="entry name" value="Aldo_ket_red"/>
    <property type="match status" value="1"/>
</dbReference>
<evidence type="ECO:0000313" key="9">
    <source>
        <dbReference type="Proteomes" id="UP000824179"/>
    </source>
</evidence>
<reference evidence="8" key="1">
    <citation type="submission" date="2020-10" db="EMBL/GenBank/DDBJ databases">
        <authorList>
            <person name="Gilroy R."/>
        </authorList>
    </citation>
    <scope>NUCLEOTIDE SEQUENCE</scope>
    <source>
        <strain evidence="8">ChiW25-3613</strain>
    </source>
</reference>
<dbReference type="Gene3D" id="3.20.20.100">
    <property type="entry name" value="NADP-dependent oxidoreductase domain"/>
    <property type="match status" value="1"/>
</dbReference>
<evidence type="ECO:0000256" key="1">
    <source>
        <dbReference type="ARBA" id="ARBA00007905"/>
    </source>
</evidence>
<evidence type="ECO:0000256" key="4">
    <source>
        <dbReference type="PIRSR" id="PIRSR000097-1"/>
    </source>
</evidence>
<feature type="active site" description="Proton donor" evidence="4">
    <location>
        <position position="53"/>
    </location>
</feature>
<dbReference type="EMBL" id="DVHB01000011">
    <property type="protein sequence ID" value="HIR38849.1"/>
    <property type="molecule type" value="Genomic_DNA"/>
</dbReference>
<dbReference type="InterPro" id="IPR018170">
    <property type="entry name" value="Aldo/ket_reductase_CS"/>
</dbReference>
<dbReference type="InterPro" id="IPR020471">
    <property type="entry name" value="AKR"/>
</dbReference>
<evidence type="ECO:0000256" key="6">
    <source>
        <dbReference type="PIRSR" id="PIRSR000097-3"/>
    </source>
</evidence>
<dbReference type="PANTHER" id="PTHR43827">
    <property type="entry name" value="2,5-DIKETO-D-GLUCONIC ACID REDUCTASE"/>
    <property type="match status" value="1"/>
</dbReference>
<feature type="domain" description="NADP-dependent oxidoreductase" evidence="7">
    <location>
        <begin position="28"/>
        <end position="262"/>
    </location>
</feature>
<evidence type="ECO:0000256" key="3">
    <source>
        <dbReference type="ARBA" id="ARBA00023002"/>
    </source>
</evidence>
<accession>A0A9D1DB32</accession>
<sequence>MQTESKYFTLNNGMKMPCLGLGVFRNKDPKECENSIICAIENGYRMIDTAAVYGNEQAVGNAVKHCGIPREELFITTKLWYADCSRDLAKRALDRSLKKLGLGYVDLYLVHEPYGWLKSAWRGLEESVADGKARAIGVSNFGQRELEKLLGYAKIAPAVDQIELHPYFQRNELLAFLKECGIQPEAWAPFAAGQSGLLRDPVITGIAEKRGCSSAQTILRWLYSRGAAVIPKSSDPKRIKENAEFLNAALSDEDMRAISSLDRGESLFPWDKGWRRPLRKTLGFFHIGI</sequence>
<evidence type="ECO:0000256" key="5">
    <source>
        <dbReference type="PIRSR" id="PIRSR000097-2"/>
    </source>
</evidence>
<dbReference type="InterPro" id="IPR036812">
    <property type="entry name" value="NAD(P)_OxRdtase_dom_sf"/>
</dbReference>
<evidence type="ECO:0000259" key="7">
    <source>
        <dbReference type="Pfam" id="PF00248"/>
    </source>
</evidence>